<dbReference type="Pfam" id="PF02518">
    <property type="entry name" value="HATPase_c"/>
    <property type="match status" value="1"/>
</dbReference>
<feature type="transmembrane region" description="Helical" evidence="4">
    <location>
        <begin position="238"/>
        <end position="255"/>
    </location>
</feature>
<evidence type="ECO:0000256" key="1">
    <source>
        <dbReference type="ARBA" id="ARBA00022679"/>
    </source>
</evidence>
<gene>
    <name evidence="6" type="ORF">SIN8267_01075</name>
</gene>
<evidence type="ECO:0000256" key="3">
    <source>
        <dbReference type="ARBA" id="ARBA00023012"/>
    </source>
</evidence>
<organism evidence="6 7">
    <name type="scientific">Sinobacterium norvegicum</name>
    <dbReference type="NCBI Taxonomy" id="1641715"/>
    <lineage>
        <taxon>Bacteria</taxon>
        <taxon>Pseudomonadati</taxon>
        <taxon>Pseudomonadota</taxon>
        <taxon>Gammaproteobacteria</taxon>
        <taxon>Cellvibrionales</taxon>
        <taxon>Spongiibacteraceae</taxon>
        <taxon>Sinobacterium</taxon>
    </lineage>
</organism>
<dbReference type="SUPFAM" id="SSF55874">
    <property type="entry name" value="ATPase domain of HSP90 chaperone/DNA topoisomerase II/histidine kinase"/>
    <property type="match status" value="1"/>
</dbReference>
<evidence type="ECO:0000259" key="5">
    <source>
        <dbReference type="SMART" id="SM00387"/>
    </source>
</evidence>
<dbReference type="CDD" id="cd16917">
    <property type="entry name" value="HATPase_UhpB-NarQ-NarX-like"/>
    <property type="match status" value="1"/>
</dbReference>
<evidence type="ECO:0000256" key="2">
    <source>
        <dbReference type="ARBA" id="ARBA00022777"/>
    </source>
</evidence>
<feature type="domain" description="Histidine kinase/HSP90-like ATPase" evidence="5">
    <location>
        <begin position="617"/>
        <end position="715"/>
    </location>
</feature>
<feature type="transmembrane region" description="Helical" evidence="4">
    <location>
        <begin position="261"/>
        <end position="282"/>
    </location>
</feature>
<dbReference type="InterPro" id="IPR003594">
    <property type="entry name" value="HATPase_dom"/>
</dbReference>
<dbReference type="RefSeq" id="WP_237443639.1">
    <property type="nucleotide sequence ID" value="NZ_CAKLPX010000001.1"/>
</dbReference>
<feature type="transmembrane region" description="Helical" evidence="4">
    <location>
        <begin position="209"/>
        <end position="226"/>
    </location>
</feature>
<evidence type="ECO:0000313" key="6">
    <source>
        <dbReference type="EMBL" id="CAH0990974.1"/>
    </source>
</evidence>
<keyword evidence="4" id="KW-0472">Membrane</keyword>
<dbReference type="InterPro" id="IPR036890">
    <property type="entry name" value="HATPase_C_sf"/>
</dbReference>
<feature type="transmembrane region" description="Helical" evidence="4">
    <location>
        <begin position="359"/>
        <end position="379"/>
    </location>
</feature>
<keyword evidence="4" id="KW-1133">Transmembrane helix</keyword>
<feature type="transmembrane region" description="Helical" evidence="4">
    <location>
        <begin position="12"/>
        <end position="33"/>
    </location>
</feature>
<feature type="transmembrane region" description="Helical" evidence="4">
    <location>
        <begin position="167"/>
        <end position="189"/>
    </location>
</feature>
<dbReference type="InterPro" id="IPR050482">
    <property type="entry name" value="Sensor_HK_TwoCompSys"/>
</dbReference>
<keyword evidence="3" id="KW-0902">Two-component regulatory system</keyword>
<keyword evidence="2" id="KW-0418">Kinase</keyword>
<dbReference type="SMART" id="SM00387">
    <property type="entry name" value="HATPase_c"/>
    <property type="match status" value="1"/>
</dbReference>
<accession>A0ABM9AD92</accession>
<comment type="caution">
    <text evidence="6">The sequence shown here is derived from an EMBL/GenBank/DDBJ whole genome shotgun (WGS) entry which is preliminary data.</text>
</comment>
<evidence type="ECO:0000256" key="4">
    <source>
        <dbReference type="SAM" id="Phobius"/>
    </source>
</evidence>
<feature type="transmembrane region" description="Helical" evidence="4">
    <location>
        <begin position="140"/>
        <end position="160"/>
    </location>
</feature>
<protein>
    <recommendedName>
        <fullName evidence="5">Histidine kinase/HSP90-like ATPase domain-containing protein</fullName>
    </recommendedName>
</protein>
<keyword evidence="1" id="KW-0808">Transferase</keyword>
<feature type="transmembrane region" description="Helical" evidence="4">
    <location>
        <begin position="328"/>
        <end position="347"/>
    </location>
</feature>
<feature type="transmembrane region" description="Helical" evidence="4">
    <location>
        <begin position="385"/>
        <end position="402"/>
    </location>
</feature>
<reference evidence="6" key="1">
    <citation type="submission" date="2021-12" db="EMBL/GenBank/DDBJ databases">
        <authorList>
            <person name="Rodrigo-Torres L."/>
            <person name="Arahal R. D."/>
            <person name="Lucena T."/>
        </authorList>
    </citation>
    <scope>NUCLEOTIDE SEQUENCE</scope>
    <source>
        <strain evidence="6">CECT 8267</strain>
    </source>
</reference>
<dbReference type="Gene3D" id="3.30.565.10">
    <property type="entry name" value="Histidine kinase-like ATPase, C-terminal domain"/>
    <property type="match status" value="1"/>
</dbReference>
<feature type="transmembrane region" description="Helical" evidence="4">
    <location>
        <begin position="294"/>
        <end position="316"/>
    </location>
</feature>
<keyword evidence="7" id="KW-1185">Reference proteome</keyword>
<dbReference type="Proteomes" id="UP000838100">
    <property type="component" value="Unassembled WGS sequence"/>
</dbReference>
<dbReference type="EMBL" id="CAKLPX010000001">
    <property type="protein sequence ID" value="CAH0990974.1"/>
    <property type="molecule type" value="Genomic_DNA"/>
</dbReference>
<name>A0ABM9AD92_9GAMM</name>
<sequence>MLNALKRISPINLIALGAILLTILVWLALLISLNVPWLGLSLGADGDRVTITDIAPQSPLLGTITAPAALQQINGMTLIAEDLLQEPDEISTVTDYLAFFTRNADLYHSLQLTSTLNIDNQAYIVKPLAQRPLSSLPLVFWYQIVCGVFIGIISVAVLAFNRGKDNIAPVIYSCAGFAITIAVLCSAVYSSRELVIADGIFYFLNRLNLLAGISFCGFGTALFWYFPKPLSSFPMIKATVAAIIIFYSMNLLAIIESLDISIRALFVSWFAICMLVSLLQWLHSKNNPIDRAGFKWVMFSWLAGTGAFIALVYVPMLFFKEAVVHQTWGFGALSLAYAGVSIGIIRYQLFNIDRWVSLVCFWVFCGFSLILIDLLLIYLLDFDGVNSLLISLLLVSFIYFPLRQKLLEKIMPLSEQRQFLATFQQLFNHKISPASSTREQWLTAMNALFQPQQVTATNTTVEQARFEQHGLKMRLPGFNDIPSYTLAYANNGRRLFNHHDAQLANTSALFFQHLALSKQAFQEGMVTERQRLARDLHDDIGAKLLSLIYNSSDEKSADSARAVLHELRSVIQGLQTDTISSEQFAAQLSTETSQRCNEADIKLSWQQQLSDFDISSRYWRNLRTACREIISNMLKHSHCTVITVDLKISQQQLVINLSDNGIGFDTEQPAKGNGLYNIAQRIDEINGQLTVQSTTATVVSEHSGSHFSITLNQGV</sequence>
<keyword evidence="4" id="KW-0812">Transmembrane</keyword>
<dbReference type="PANTHER" id="PTHR24421">
    <property type="entry name" value="NITRATE/NITRITE SENSOR PROTEIN NARX-RELATED"/>
    <property type="match status" value="1"/>
</dbReference>
<evidence type="ECO:0000313" key="7">
    <source>
        <dbReference type="Proteomes" id="UP000838100"/>
    </source>
</evidence>
<proteinExistence type="predicted"/>